<keyword evidence="4" id="KW-0238">DNA-binding</keyword>
<evidence type="ECO:0000256" key="2">
    <source>
        <dbReference type="ARBA" id="ARBA00007163"/>
    </source>
</evidence>
<dbReference type="FunFam" id="1.20.5.170:FF:000020">
    <property type="entry name" value="BZIP transcription factor"/>
    <property type="match status" value="1"/>
</dbReference>
<dbReference type="GO" id="GO:0046983">
    <property type="term" value="F:protein dimerization activity"/>
    <property type="evidence" value="ECO:0007669"/>
    <property type="project" value="UniProtKB-ARBA"/>
</dbReference>
<feature type="region of interest" description="Disordered" evidence="7">
    <location>
        <begin position="396"/>
        <end position="423"/>
    </location>
</feature>
<dbReference type="AlphaFoldDB" id="A0AA88D512"/>
<keyword evidence="10" id="KW-1185">Reference proteome</keyword>
<sequence length="438" mass="46893">MGNDEEGKSAKSEKASPPSTPDQTNQTNQTNINVYPDWAAMQAYYGPRVALPTYYNSAVASGHAPHPYMWGPPQPMMPPYGAPYAAIYSHGSIYAHPGVPLADGTWCALEKMVELGQVLGSHGQGIPSSPAAAPPLSVETPTKSSGTTEKEFVKKLKSFDGLAMSIGNGNAKGVAEQRASQSTGTEGSSDGSDGNSVGANQSGRKRSRESTPSTVGDEKHVNPISAKEINAVSDKALGAIVPPAGVPGKTVGSVVSPVMTTALELRNPSNLNTKTSPTATLNQACTVLPSDSWLQSERELKRERRKQSNRESARRSRLRKQAETEELGRKVESLTAENVTLKSELNRLTENSEKLRLENAKLMDKLKNAQLGHTEKIILNNIDKPISTENLLSRVNNSGSIDRTGEEENDGYEKNRNSGAKLHQLLDTSPRADAIVAG</sequence>
<dbReference type="InterPro" id="IPR004827">
    <property type="entry name" value="bZIP"/>
</dbReference>
<evidence type="ECO:0000256" key="3">
    <source>
        <dbReference type="ARBA" id="ARBA00023015"/>
    </source>
</evidence>
<feature type="region of interest" description="Disordered" evidence="7">
    <location>
        <begin position="298"/>
        <end position="329"/>
    </location>
</feature>
<gene>
    <name evidence="9" type="ORF">TIFTF001_012195</name>
</gene>
<name>A0AA88D512_FICCA</name>
<proteinExistence type="inferred from homology"/>
<evidence type="ECO:0000259" key="8">
    <source>
        <dbReference type="PROSITE" id="PS50217"/>
    </source>
</evidence>
<dbReference type="GO" id="GO:0003700">
    <property type="term" value="F:DNA-binding transcription factor activity"/>
    <property type="evidence" value="ECO:0007669"/>
    <property type="project" value="InterPro"/>
</dbReference>
<dbReference type="PANTHER" id="PTHR45967">
    <property type="entry name" value="G-BOX-BINDING FACTOR 3-RELATED"/>
    <property type="match status" value="1"/>
</dbReference>
<organism evidence="9 10">
    <name type="scientific">Ficus carica</name>
    <name type="common">Common fig</name>
    <dbReference type="NCBI Taxonomy" id="3494"/>
    <lineage>
        <taxon>Eukaryota</taxon>
        <taxon>Viridiplantae</taxon>
        <taxon>Streptophyta</taxon>
        <taxon>Embryophyta</taxon>
        <taxon>Tracheophyta</taxon>
        <taxon>Spermatophyta</taxon>
        <taxon>Magnoliopsida</taxon>
        <taxon>eudicotyledons</taxon>
        <taxon>Gunneridae</taxon>
        <taxon>Pentapetalae</taxon>
        <taxon>rosids</taxon>
        <taxon>fabids</taxon>
        <taxon>Rosales</taxon>
        <taxon>Moraceae</taxon>
        <taxon>Ficeae</taxon>
        <taxon>Ficus</taxon>
    </lineage>
</organism>
<feature type="domain" description="BZIP" evidence="8">
    <location>
        <begin position="299"/>
        <end position="362"/>
    </location>
</feature>
<dbReference type="SUPFAM" id="SSF57959">
    <property type="entry name" value="Leucine zipper domain"/>
    <property type="match status" value="1"/>
</dbReference>
<dbReference type="GO" id="GO:0005634">
    <property type="term" value="C:nucleus"/>
    <property type="evidence" value="ECO:0007669"/>
    <property type="project" value="UniProtKB-SubCell"/>
</dbReference>
<dbReference type="InterPro" id="IPR012900">
    <property type="entry name" value="MFMR"/>
</dbReference>
<feature type="compositionally biased region" description="Basic and acidic residues" evidence="7">
    <location>
        <begin position="403"/>
        <end position="416"/>
    </location>
</feature>
<feature type="compositionally biased region" description="Low complexity" evidence="7">
    <location>
        <begin position="127"/>
        <end position="137"/>
    </location>
</feature>
<dbReference type="InterPro" id="IPR046347">
    <property type="entry name" value="bZIP_sf"/>
</dbReference>
<feature type="compositionally biased region" description="Basic and acidic residues" evidence="7">
    <location>
        <begin position="1"/>
        <end position="14"/>
    </location>
</feature>
<keyword evidence="3" id="KW-0805">Transcription regulation</keyword>
<evidence type="ECO:0000313" key="10">
    <source>
        <dbReference type="Proteomes" id="UP001187192"/>
    </source>
</evidence>
<keyword evidence="6" id="KW-0539">Nucleus</keyword>
<feature type="region of interest" description="Disordered" evidence="7">
    <location>
        <begin position="1"/>
        <end position="30"/>
    </location>
</feature>
<evidence type="ECO:0000256" key="6">
    <source>
        <dbReference type="ARBA" id="ARBA00023242"/>
    </source>
</evidence>
<dbReference type="EMBL" id="BTGU01000015">
    <property type="protein sequence ID" value="GMN42986.1"/>
    <property type="molecule type" value="Genomic_DNA"/>
</dbReference>
<reference evidence="9" key="1">
    <citation type="submission" date="2023-07" db="EMBL/GenBank/DDBJ databases">
        <title>draft genome sequence of fig (Ficus carica).</title>
        <authorList>
            <person name="Takahashi T."/>
            <person name="Nishimura K."/>
        </authorList>
    </citation>
    <scope>NUCLEOTIDE SEQUENCE</scope>
</reference>
<evidence type="ECO:0000256" key="7">
    <source>
        <dbReference type="SAM" id="MobiDB-lite"/>
    </source>
</evidence>
<dbReference type="PROSITE" id="PS00036">
    <property type="entry name" value="BZIP_BASIC"/>
    <property type="match status" value="1"/>
</dbReference>
<accession>A0AA88D512</accession>
<keyword evidence="5" id="KW-0804">Transcription</keyword>
<evidence type="ECO:0000256" key="5">
    <source>
        <dbReference type="ARBA" id="ARBA00023163"/>
    </source>
</evidence>
<dbReference type="SMART" id="SM00338">
    <property type="entry name" value="BRLZ"/>
    <property type="match status" value="1"/>
</dbReference>
<dbReference type="GO" id="GO:0000976">
    <property type="term" value="F:transcription cis-regulatory region binding"/>
    <property type="evidence" value="ECO:0007669"/>
    <property type="project" value="UniProtKB-ARBA"/>
</dbReference>
<evidence type="ECO:0000256" key="1">
    <source>
        <dbReference type="ARBA" id="ARBA00004123"/>
    </source>
</evidence>
<feature type="compositionally biased region" description="Low complexity" evidence="7">
    <location>
        <begin position="180"/>
        <end position="198"/>
    </location>
</feature>
<dbReference type="Gene3D" id="1.20.5.170">
    <property type="match status" value="1"/>
</dbReference>
<dbReference type="Proteomes" id="UP001187192">
    <property type="component" value="Unassembled WGS sequence"/>
</dbReference>
<dbReference type="Pfam" id="PF00170">
    <property type="entry name" value="bZIP_1"/>
    <property type="match status" value="1"/>
</dbReference>
<evidence type="ECO:0000313" key="9">
    <source>
        <dbReference type="EMBL" id="GMN42986.1"/>
    </source>
</evidence>
<comment type="subcellular location">
    <subcellularLocation>
        <location evidence="1">Nucleus</location>
    </subcellularLocation>
</comment>
<comment type="caution">
    <text evidence="9">The sequence shown here is derived from an EMBL/GenBank/DDBJ whole genome shotgun (WGS) entry which is preliminary data.</text>
</comment>
<comment type="similarity">
    <text evidence="2">Belongs to the bZIP family.</text>
</comment>
<dbReference type="CDD" id="cd14702">
    <property type="entry name" value="bZIP_plant_GBF1"/>
    <property type="match status" value="1"/>
</dbReference>
<protein>
    <recommendedName>
        <fullName evidence="8">BZIP domain-containing protein</fullName>
    </recommendedName>
</protein>
<feature type="region of interest" description="Disordered" evidence="7">
    <location>
        <begin position="171"/>
        <end position="226"/>
    </location>
</feature>
<dbReference type="InterPro" id="IPR044827">
    <property type="entry name" value="GBF-like"/>
</dbReference>
<evidence type="ECO:0000256" key="4">
    <source>
        <dbReference type="ARBA" id="ARBA00023125"/>
    </source>
</evidence>
<dbReference type="Pfam" id="PF16596">
    <property type="entry name" value="MFMR_assoc"/>
    <property type="match status" value="1"/>
</dbReference>
<dbReference type="PANTHER" id="PTHR45967:SF1">
    <property type="entry name" value="G-BOX-BINDING FACTOR 3"/>
    <property type="match status" value="1"/>
</dbReference>
<dbReference type="PROSITE" id="PS50217">
    <property type="entry name" value="BZIP"/>
    <property type="match status" value="1"/>
</dbReference>
<feature type="region of interest" description="Disordered" evidence="7">
    <location>
        <begin position="123"/>
        <end position="149"/>
    </location>
</feature>
<dbReference type="InterPro" id="IPR045314">
    <property type="entry name" value="bZIP_plant_GBF1"/>
</dbReference>
<dbReference type="Pfam" id="PF07777">
    <property type="entry name" value="MFMR"/>
    <property type="match status" value="1"/>
</dbReference>